<keyword evidence="2" id="KW-1185">Reference proteome</keyword>
<evidence type="ECO:0000313" key="1">
    <source>
        <dbReference type="EMBL" id="GBP31596.1"/>
    </source>
</evidence>
<name>A0A4C1V010_EUMVA</name>
<proteinExistence type="predicted"/>
<protein>
    <submittedName>
        <fullName evidence="1">Uncharacterized protein</fullName>
    </submittedName>
</protein>
<sequence>MCEADHISKLVMVKANAASETAAQARTGVPLTLAMCSRRGLSHIGRTIDTHMISYTRVYTKSTCGFGWDRELVSYEAVVGARREGGAGRLVRRVAPPTSCAACASTHQHGCL</sequence>
<reference evidence="1 2" key="1">
    <citation type="journal article" date="2019" name="Commun. Biol.">
        <title>The bagworm genome reveals a unique fibroin gene that provides high tensile strength.</title>
        <authorList>
            <person name="Kono N."/>
            <person name="Nakamura H."/>
            <person name="Ohtoshi R."/>
            <person name="Tomita M."/>
            <person name="Numata K."/>
            <person name="Arakawa K."/>
        </authorList>
    </citation>
    <scope>NUCLEOTIDE SEQUENCE [LARGE SCALE GENOMIC DNA]</scope>
</reference>
<accession>A0A4C1V010</accession>
<dbReference type="AlphaFoldDB" id="A0A4C1V010"/>
<organism evidence="1 2">
    <name type="scientific">Eumeta variegata</name>
    <name type="common">Bagworm moth</name>
    <name type="synonym">Eumeta japonica</name>
    <dbReference type="NCBI Taxonomy" id="151549"/>
    <lineage>
        <taxon>Eukaryota</taxon>
        <taxon>Metazoa</taxon>
        <taxon>Ecdysozoa</taxon>
        <taxon>Arthropoda</taxon>
        <taxon>Hexapoda</taxon>
        <taxon>Insecta</taxon>
        <taxon>Pterygota</taxon>
        <taxon>Neoptera</taxon>
        <taxon>Endopterygota</taxon>
        <taxon>Lepidoptera</taxon>
        <taxon>Glossata</taxon>
        <taxon>Ditrysia</taxon>
        <taxon>Tineoidea</taxon>
        <taxon>Psychidae</taxon>
        <taxon>Oiketicinae</taxon>
        <taxon>Eumeta</taxon>
    </lineage>
</organism>
<dbReference type="Proteomes" id="UP000299102">
    <property type="component" value="Unassembled WGS sequence"/>
</dbReference>
<evidence type="ECO:0000313" key="2">
    <source>
        <dbReference type="Proteomes" id="UP000299102"/>
    </source>
</evidence>
<gene>
    <name evidence="1" type="ORF">EVAR_78176_1</name>
</gene>
<dbReference type="EMBL" id="BGZK01000248">
    <property type="protein sequence ID" value="GBP31596.1"/>
    <property type="molecule type" value="Genomic_DNA"/>
</dbReference>
<comment type="caution">
    <text evidence="1">The sequence shown here is derived from an EMBL/GenBank/DDBJ whole genome shotgun (WGS) entry which is preliminary data.</text>
</comment>